<accession>A0A8A1LR32</accession>
<proteinExistence type="predicted"/>
<reference evidence="1" key="1">
    <citation type="submission" date="2021-01" db="EMBL/GenBank/DDBJ databases">
        <title>Chromosome-level genome assembly of a human fungal pathogen reveals clustering of transcriptionally co-regulated genes.</title>
        <authorList>
            <person name="Voorhies M."/>
            <person name="Cohen S."/>
            <person name="Shea T.P."/>
            <person name="Petrus S."/>
            <person name="Munoz J.F."/>
            <person name="Poplawski S."/>
            <person name="Goldman W.E."/>
            <person name="Michael T."/>
            <person name="Cuomo C.A."/>
            <person name="Sil A."/>
            <person name="Beyhan S."/>
        </authorList>
    </citation>
    <scope>NUCLEOTIDE SEQUENCE</scope>
    <source>
        <strain evidence="1">H88</strain>
    </source>
</reference>
<dbReference type="VEuPathDB" id="FungiDB:I7I53_02820"/>
<name>A0A8A1LR32_AJEC8</name>
<sequence length="121" mass="13333">MLSACLSYSISAKVKARMTLWLWVLERCGEEALVLGRIQSITQALAMAVRLEALLLRITWWGVLKIRGDGGNGPENSDDNDNDNVNCGEIQLEMLVSQANGIYIYIFFMLGAHSVSLNSAV</sequence>
<evidence type="ECO:0000313" key="1">
    <source>
        <dbReference type="EMBL" id="QSS55053.1"/>
    </source>
</evidence>
<evidence type="ECO:0000313" key="2">
    <source>
        <dbReference type="Proteomes" id="UP000663419"/>
    </source>
</evidence>
<dbReference type="EMBL" id="CP069105">
    <property type="protein sequence ID" value="QSS55053.1"/>
    <property type="molecule type" value="Genomic_DNA"/>
</dbReference>
<gene>
    <name evidence="1" type="primary">SWD1</name>
    <name evidence="1" type="ORF">I7I53_02820</name>
</gene>
<organism evidence="1 2">
    <name type="scientific">Ajellomyces capsulatus (strain H88)</name>
    <name type="common">Darling's disease fungus</name>
    <name type="synonym">Histoplasma capsulatum</name>
    <dbReference type="NCBI Taxonomy" id="544711"/>
    <lineage>
        <taxon>Eukaryota</taxon>
        <taxon>Fungi</taxon>
        <taxon>Dikarya</taxon>
        <taxon>Ascomycota</taxon>
        <taxon>Pezizomycotina</taxon>
        <taxon>Eurotiomycetes</taxon>
        <taxon>Eurotiomycetidae</taxon>
        <taxon>Onygenales</taxon>
        <taxon>Ajellomycetaceae</taxon>
        <taxon>Histoplasma</taxon>
    </lineage>
</organism>
<protein>
    <submittedName>
        <fullName evidence="1">WD domain-containing protein</fullName>
    </submittedName>
</protein>
<dbReference type="Proteomes" id="UP000663419">
    <property type="component" value="Chromosome 4"/>
</dbReference>
<dbReference type="AlphaFoldDB" id="A0A8A1LR32"/>